<proteinExistence type="inferred from homology"/>
<dbReference type="AlphaFoldDB" id="A0AAD4IZR5"/>
<evidence type="ECO:0000256" key="6">
    <source>
        <dbReference type="ARBA" id="ARBA00023136"/>
    </source>
</evidence>
<evidence type="ECO:0000256" key="4">
    <source>
        <dbReference type="ARBA" id="ARBA00022968"/>
    </source>
</evidence>
<gene>
    <name evidence="9" type="ORF">C2S53_017830</name>
</gene>
<evidence type="ECO:0000313" key="9">
    <source>
        <dbReference type="EMBL" id="KAH6824130.1"/>
    </source>
</evidence>
<dbReference type="InterPro" id="IPR026057">
    <property type="entry name" value="TBL_C"/>
</dbReference>
<evidence type="ECO:0000256" key="1">
    <source>
        <dbReference type="ARBA" id="ARBA00004167"/>
    </source>
</evidence>
<evidence type="ECO:0000259" key="8">
    <source>
        <dbReference type="Pfam" id="PF14416"/>
    </source>
</evidence>
<dbReference type="Pfam" id="PF13839">
    <property type="entry name" value="PC-Esterase"/>
    <property type="match status" value="1"/>
</dbReference>
<keyword evidence="4" id="KW-0735">Signal-anchor</keyword>
<feature type="domain" description="Trichome birefringence-like N-terminal" evidence="8">
    <location>
        <begin position="118"/>
        <end position="142"/>
    </location>
</feature>
<keyword evidence="6" id="KW-0472">Membrane</keyword>
<reference evidence="9 10" key="1">
    <citation type="journal article" date="2021" name="Nat. Commun.">
        <title>Incipient diploidization of the medicinal plant Perilla within 10,000 years.</title>
        <authorList>
            <person name="Zhang Y."/>
            <person name="Shen Q."/>
            <person name="Leng L."/>
            <person name="Zhang D."/>
            <person name="Chen S."/>
            <person name="Shi Y."/>
            <person name="Ning Z."/>
            <person name="Chen S."/>
        </authorList>
    </citation>
    <scope>NUCLEOTIDE SEQUENCE [LARGE SCALE GENOMIC DNA]</scope>
    <source>
        <strain evidence="10">cv. PC099</strain>
    </source>
</reference>
<comment type="similarity">
    <text evidence="2">Belongs to the PC-esterase family. TBL subfamily.</text>
</comment>
<dbReference type="PANTHER" id="PTHR32285">
    <property type="entry name" value="PROTEIN TRICHOME BIREFRINGENCE-LIKE 9-RELATED"/>
    <property type="match status" value="1"/>
</dbReference>
<name>A0AAD4IZR5_PERFH</name>
<evidence type="ECO:0000256" key="5">
    <source>
        <dbReference type="ARBA" id="ARBA00022989"/>
    </source>
</evidence>
<keyword evidence="10" id="KW-1185">Reference proteome</keyword>
<keyword evidence="3" id="KW-0812">Transmembrane</keyword>
<feature type="domain" description="Trichome birefringence-like C-terminal" evidence="7">
    <location>
        <begin position="143"/>
        <end position="216"/>
    </location>
</feature>
<dbReference type="Pfam" id="PF14416">
    <property type="entry name" value="PMR5N"/>
    <property type="match status" value="1"/>
</dbReference>
<dbReference type="InterPro" id="IPR025846">
    <property type="entry name" value="TBL_N"/>
</dbReference>
<dbReference type="Proteomes" id="UP001190926">
    <property type="component" value="Unassembled WGS sequence"/>
</dbReference>
<organism evidence="9 10">
    <name type="scientific">Perilla frutescens var. hirtella</name>
    <name type="common">Perilla citriodora</name>
    <name type="synonym">Perilla setoyensis</name>
    <dbReference type="NCBI Taxonomy" id="608512"/>
    <lineage>
        <taxon>Eukaryota</taxon>
        <taxon>Viridiplantae</taxon>
        <taxon>Streptophyta</taxon>
        <taxon>Embryophyta</taxon>
        <taxon>Tracheophyta</taxon>
        <taxon>Spermatophyta</taxon>
        <taxon>Magnoliopsida</taxon>
        <taxon>eudicotyledons</taxon>
        <taxon>Gunneridae</taxon>
        <taxon>Pentapetalae</taxon>
        <taxon>asterids</taxon>
        <taxon>lamiids</taxon>
        <taxon>Lamiales</taxon>
        <taxon>Lamiaceae</taxon>
        <taxon>Nepetoideae</taxon>
        <taxon>Elsholtzieae</taxon>
        <taxon>Perilla</taxon>
    </lineage>
</organism>
<accession>A0AAD4IZR5</accession>
<comment type="caution">
    <text evidence="9">The sequence shown here is derived from an EMBL/GenBank/DDBJ whole genome shotgun (WGS) entry which is preliminary data.</text>
</comment>
<evidence type="ECO:0000259" key="7">
    <source>
        <dbReference type="Pfam" id="PF13839"/>
    </source>
</evidence>
<comment type="subcellular location">
    <subcellularLocation>
        <location evidence="1">Membrane</location>
        <topology evidence="1">Single-pass membrane protein</topology>
    </subcellularLocation>
</comment>
<dbReference type="GO" id="GO:0016413">
    <property type="term" value="F:O-acetyltransferase activity"/>
    <property type="evidence" value="ECO:0007669"/>
    <property type="project" value="InterPro"/>
</dbReference>
<evidence type="ECO:0000313" key="10">
    <source>
        <dbReference type="Proteomes" id="UP001190926"/>
    </source>
</evidence>
<dbReference type="EMBL" id="SDAM02000517">
    <property type="protein sequence ID" value="KAH6824130.1"/>
    <property type="molecule type" value="Genomic_DNA"/>
</dbReference>
<sequence length="226" mass="25696">MGSLLVSIKVKLQSYGPSNCCSISSSPRSLGLFFCGRLHFRGIVNYELHVKKIVFSNQSICSSRLNPVSVLSSDVGAHLINQRGYVVNFRPNRSEDCLAMLDSLLTAVICIHMTASLVFDCLANGGKDNEYQKWRWKPKDCEIARFDVGAVLKYLRGKRVVFVGNLLSRTQWEPMVCMLMSGVEDKRFVYEANENEITKQIRHLSVRFETFVFTVDRVLGLRKDMK</sequence>
<evidence type="ECO:0000256" key="3">
    <source>
        <dbReference type="ARBA" id="ARBA00022692"/>
    </source>
</evidence>
<dbReference type="GO" id="GO:0016020">
    <property type="term" value="C:membrane"/>
    <property type="evidence" value="ECO:0007669"/>
    <property type="project" value="UniProtKB-SubCell"/>
</dbReference>
<dbReference type="InterPro" id="IPR029962">
    <property type="entry name" value="TBL"/>
</dbReference>
<dbReference type="PANTHER" id="PTHR32285:SF63">
    <property type="entry name" value="OS01G0880400 PROTEIN"/>
    <property type="match status" value="1"/>
</dbReference>
<protein>
    <submittedName>
        <fullName evidence="9">TRICHOME BIREFRINGENCE-LIKE 7</fullName>
    </submittedName>
</protein>
<evidence type="ECO:0000256" key="2">
    <source>
        <dbReference type="ARBA" id="ARBA00007727"/>
    </source>
</evidence>
<dbReference type="GO" id="GO:0005794">
    <property type="term" value="C:Golgi apparatus"/>
    <property type="evidence" value="ECO:0007669"/>
    <property type="project" value="TreeGrafter"/>
</dbReference>
<keyword evidence="5" id="KW-1133">Transmembrane helix</keyword>